<sequence length="187" mass="20809">RYFSWKKKAAEENEEEEDDNDTLEIAAVHRRSARSFSSVTVFSSKLRLALSLVKGAAVHRPLGTRVIGTLFGQRHGLRSNGKILEEPFWRAYCNEKKAVHAVRWECRPDNWKVLNTLGPITTGLGVLPSSGAAESVDGEMIYIRAKFERATDSNDSEALYMIIPDDSGGTGGPEVRIYLLRGLVVML</sequence>
<dbReference type="GO" id="GO:0010274">
    <property type="term" value="P:hydrotropism"/>
    <property type="evidence" value="ECO:0007669"/>
    <property type="project" value="InterPro"/>
</dbReference>
<protein>
    <submittedName>
        <fullName evidence="1">Uncharacterized protein</fullName>
    </submittedName>
</protein>
<proteinExistence type="predicted"/>
<dbReference type="Pfam" id="PF04759">
    <property type="entry name" value="DUF617"/>
    <property type="match status" value="1"/>
</dbReference>
<gene>
    <name evidence="1" type="ORF">MIMGU_mgv1a021956mg</name>
</gene>
<evidence type="ECO:0000313" key="1">
    <source>
        <dbReference type="EMBL" id="EYU37266.1"/>
    </source>
</evidence>
<evidence type="ECO:0000313" key="2">
    <source>
        <dbReference type="Proteomes" id="UP000030748"/>
    </source>
</evidence>
<keyword evidence="2" id="KW-1185">Reference proteome</keyword>
<accession>A0A022RAI6</accession>
<name>A0A022RAI6_ERYGU</name>
<dbReference type="PANTHER" id="PTHR31696">
    <property type="entry name" value="PROTEIN MIZU-KUSSEI 1"/>
    <property type="match status" value="1"/>
</dbReference>
<dbReference type="STRING" id="4155.A0A022RAI6"/>
<dbReference type="InterPro" id="IPR006460">
    <property type="entry name" value="MIZ1-like_pln"/>
</dbReference>
<reference evidence="1 2" key="1">
    <citation type="journal article" date="2013" name="Proc. Natl. Acad. Sci. U.S.A.">
        <title>Fine-scale variation in meiotic recombination in Mimulus inferred from population shotgun sequencing.</title>
        <authorList>
            <person name="Hellsten U."/>
            <person name="Wright K.M."/>
            <person name="Jenkins J."/>
            <person name="Shu S."/>
            <person name="Yuan Y."/>
            <person name="Wessler S.R."/>
            <person name="Schmutz J."/>
            <person name="Willis J.H."/>
            <person name="Rokhsar D.S."/>
        </authorList>
    </citation>
    <scope>NUCLEOTIDE SEQUENCE [LARGE SCALE GENOMIC DNA]</scope>
    <source>
        <strain evidence="2">cv. DUN x IM62</strain>
    </source>
</reference>
<feature type="non-terminal residue" evidence="1">
    <location>
        <position position="1"/>
    </location>
</feature>
<dbReference type="EMBL" id="KI630555">
    <property type="protein sequence ID" value="EYU37266.1"/>
    <property type="molecule type" value="Genomic_DNA"/>
</dbReference>
<dbReference type="PANTHER" id="PTHR31696:SF14">
    <property type="entry name" value="PROTEIN MIZU-KUSSEI 1"/>
    <property type="match status" value="1"/>
</dbReference>
<organism evidence="1 2">
    <name type="scientific">Erythranthe guttata</name>
    <name type="common">Yellow monkey flower</name>
    <name type="synonym">Mimulus guttatus</name>
    <dbReference type="NCBI Taxonomy" id="4155"/>
    <lineage>
        <taxon>Eukaryota</taxon>
        <taxon>Viridiplantae</taxon>
        <taxon>Streptophyta</taxon>
        <taxon>Embryophyta</taxon>
        <taxon>Tracheophyta</taxon>
        <taxon>Spermatophyta</taxon>
        <taxon>Magnoliopsida</taxon>
        <taxon>eudicotyledons</taxon>
        <taxon>Gunneridae</taxon>
        <taxon>Pentapetalae</taxon>
        <taxon>asterids</taxon>
        <taxon>lamiids</taxon>
        <taxon>Lamiales</taxon>
        <taxon>Phrymaceae</taxon>
        <taxon>Erythranthe</taxon>
    </lineage>
</organism>
<dbReference type="AlphaFoldDB" id="A0A022RAI6"/>
<dbReference type="Proteomes" id="UP000030748">
    <property type="component" value="Unassembled WGS sequence"/>
</dbReference>